<keyword evidence="15" id="KW-1185">Reference proteome</keyword>
<evidence type="ECO:0000256" key="6">
    <source>
        <dbReference type="ARBA" id="ARBA00022840"/>
    </source>
</evidence>
<dbReference type="RefSeq" id="WP_180918456.1">
    <property type="nucleotide sequence ID" value="NZ_CP059165.1"/>
</dbReference>
<evidence type="ECO:0000256" key="5">
    <source>
        <dbReference type="ARBA" id="ARBA00022741"/>
    </source>
</evidence>
<organism evidence="14 15">
    <name type="scientific">Mycobacterium vicinigordonae</name>
    <dbReference type="NCBI Taxonomy" id="1719132"/>
    <lineage>
        <taxon>Bacteria</taxon>
        <taxon>Bacillati</taxon>
        <taxon>Actinomycetota</taxon>
        <taxon>Actinomycetes</taxon>
        <taxon>Mycobacteriales</taxon>
        <taxon>Mycobacteriaceae</taxon>
        <taxon>Mycobacterium</taxon>
    </lineage>
</organism>
<evidence type="ECO:0000256" key="10">
    <source>
        <dbReference type="ARBA" id="ARBA00023455"/>
    </source>
</evidence>
<feature type="transmembrane region" description="Helical" evidence="11">
    <location>
        <begin position="251"/>
        <end position="273"/>
    </location>
</feature>
<evidence type="ECO:0000256" key="9">
    <source>
        <dbReference type="ARBA" id="ARBA00023136"/>
    </source>
</evidence>
<dbReference type="InterPro" id="IPR017871">
    <property type="entry name" value="ABC_transporter-like_CS"/>
</dbReference>
<dbReference type="Gene3D" id="3.40.50.300">
    <property type="entry name" value="P-loop containing nucleotide triphosphate hydrolases"/>
    <property type="match status" value="1"/>
</dbReference>
<dbReference type="PANTHER" id="PTHR24221">
    <property type="entry name" value="ATP-BINDING CASSETTE SUB-FAMILY B"/>
    <property type="match status" value="1"/>
</dbReference>
<dbReference type="Proteomes" id="UP000510682">
    <property type="component" value="Chromosome"/>
</dbReference>
<dbReference type="Gene3D" id="1.20.1560.10">
    <property type="entry name" value="ABC transporter type 1, transmembrane domain"/>
    <property type="match status" value="1"/>
</dbReference>
<dbReference type="InterPro" id="IPR014223">
    <property type="entry name" value="ABC_CydC/D"/>
</dbReference>
<dbReference type="GO" id="GO:0140359">
    <property type="term" value="F:ABC-type transporter activity"/>
    <property type="evidence" value="ECO:0007669"/>
    <property type="project" value="InterPro"/>
</dbReference>
<evidence type="ECO:0000256" key="1">
    <source>
        <dbReference type="ARBA" id="ARBA00004429"/>
    </source>
</evidence>
<accession>A0A7D6E334</accession>
<keyword evidence="3" id="KW-0997">Cell inner membrane</keyword>
<keyword evidence="9 11" id="KW-0472">Membrane</keyword>
<evidence type="ECO:0000256" key="11">
    <source>
        <dbReference type="SAM" id="Phobius"/>
    </source>
</evidence>
<feature type="transmembrane region" description="Helical" evidence="11">
    <location>
        <begin position="163"/>
        <end position="184"/>
    </location>
</feature>
<feature type="domain" description="ABC transmembrane type-1" evidence="13">
    <location>
        <begin position="22"/>
        <end position="303"/>
    </location>
</feature>
<dbReference type="InterPro" id="IPR027417">
    <property type="entry name" value="P-loop_NTPase"/>
</dbReference>
<reference evidence="14 15" key="2">
    <citation type="submission" date="2020-07" db="EMBL/GenBank/DDBJ databases">
        <authorList>
            <person name="Yu X."/>
        </authorList>
    </citation>
    <scope>NUCLEOTIDE SEQUENCE [LARGE SCALE GENOMIC DNA]</scope>
    <source>
        <strain evidence="15">24</strain>
    </source>
</reference>
<evidence type="ECO:0000256" key="4">
    <source>
        <dbReference type="ARBA" id="ARBA00022692"/>
    </source>
</evidence>
<keyword evidence="8 11" id="KW-1133">Transmembrane helix</keyword>
<reference evidence="15" key="3">
    <citation type="submission" date="2023-07" db="EMBL/GenBank/DDBJ databases">
        <title>Description of Mycobacterium gordonae subsp. intergordonae subsp.nov. and Mycobacterium gordonae subsp. gordonae subsp. nov.</title>
        <authorList>
            <person name="Huang H."/>
        </authorList>
    </citation>
    <scope>NUCLEOTIDE SEQUENCE [LARGE SCALE GENOMIC DNA]</scope>
    <source>
        <strain evidence="15">24</strain>
    </source>
</reference>
<comment type="subcellular location">
    <subcellularLocation>
        <location evidence="1">Cell inner membrane</location>
        <topology evidence="1">Multi-pass membrane protein</topology>
    </subcellularLocation>
</comment>
<dbReference type="PROSITE" id="PS50929">
    <property type="entry name" value="ABC_TM1F"/>
    <property type="match status" value="1"/>
</dbReference>
<evidence type="ECO:0000313" key="14">
    <source>
        <dbReference type="EMBL" id="QLL09710.1"/>
    </source>
</evidence>
<dbReference type="InterPro" id="IPR003439">
    <property type="entry name" value="ABC_transporter-like_ATP-bd"/>
</dbReference>
<protein>
    <submittedName>
        <fullName evidence="14">Thiol reductant ABC exporter subunit CydC</fullName>
    </submittedName>
</protein>
<feature type="transmembrane region" description="Helical" evidence="11">
    <location>
        <begin position="279"/>
        <end position="301"/>
    </location>
</feature>
<dbReference type="KEGG" id="mgor:H0P51_13090"/>
<sequence length="551" mass="57260">MRRSDPLVDALRLLQPRLPRVLGAVTLGVLALGSALALAGVSAWLITRASQMPPVLDLSIAVVLVRTFAISRGVLRYCERLASHDAALRAAGTARVELYHRLATGPAALAVRLHSGELVARVGADVDVLAEVLVRALVPIGVAAVLSVTAVAVVALISLSAALVLALCLLIAGVVAPALAGRAARRQEAVAREHHSERDTSAMLALEHAPELRVAGALPVLIAESQERQQRWGEALDAAARPAAIAEALPTAAVGVSVLGAVLAAIGMAPSLAPTTLAVLMLLPLSAFEATTALPAAAVQLTRSRIAARRLLDLAPSRDNTLETSMVVLPQSPGRLSADVRSGHPGTPGIWSAVDLERGARLAVTGASGSGKTTLLMTLAGLLPPLQGSVTLDGVDVEHIHEPELRSAVGFFAEDAHLFATTVRDNLLVARGDCTDDELTAAVTAVGLGDWLAGLPDGLSTVLVAGAQAISAGQRRRLLLARVLLSPTRIVLLDEPTEHLDRSDAERILRELLAADTALMPATRTVVVATHHLPNDIDCEELKLISDADAA</sequence>
<keyword evidence="6" id="KW-0067">ATP-binding</keyword>
<evidence type="ECO:0000256" key="3">
    <source>
        <dbReference type="ARBA" id="ARBA00022519"/>
    </source>
</evidence>
<dbReference type="GO" id="GO:0005524">
    <property type="term" value="F:ATP binding"/>
    <property type="evidence" value="ECO:0007669"/>
    <property type="project" value="UniProtKB-KW"/>
</dbReference>
<reference evidence="15" key="1">
    <citation type="submission" date="2020-07" db="EMBL/GenBank/DDBJ databases">
        <title>Description of Mycobacterium gordonae subsp. intergordonae subsp.nov. and Mycobacterium gordonae subsp. gordonae subsp. nov.</title>
        <authorList>
            <person name="Yu X."/>
        </authorList>
    </citation>
    <scope>NUCLEOTIDE SEQUENCE [LARGE SCALE GENOMIC DNA]</scope>
    <source>
        <strain evidence="15">24</strain>
    </source>
</reference>
<dbReference type="EMBL" id="CP059165">
    <property type="protein sequence ID" value="QLL09710.1"/>
    <property type="molecule type" value="Genomic_DNA"/>
</dbReference>
<evidence type="ECO:0000259" key="12">
    <source>
        <dbReference type="PROSITE" id="PS50893"/>
    </source>
</evidence>
<feature type="transmembrane region" description="Helical" evidence="11">
    <location>
        <begin position="58"/>
        <end position="75"/>
    </location>
</feature>
<keyword evidence="3" id="KW-1003">Cell membrane</keyword>
<gene>
    <name evidence="14" type="primary">cydC</name>
    <name evidence="14" type="ORF">H0P51_13090</name>
</gene>
<dbReference type="GO" id="GO:0045454">
    <property type="term" value="P:cell redox homeostasis"/>
    <property type="evidence" value="ECO:0007669"/>
    <property type="project" value="InterPro"/>
</dbReference>
<feature type="transmembrane region" description="Helical" evidence="11">
    <location>
        <begin position="21"/>
        <end position="46"/>
    </location>
</feature>
<dbReference type="PROSITE" id="PS00211">
    <property type="entry name" value="ABC_TRANSPORTER_1"/>
    <property type="match status" value="1"/>
</dbReference>
<dbReference type="SUPFAM" id="SSF52540">
    <property type="entry name" value="P-loop containing nucleoside triphosphate hydrolases"/>
    <property type="match status" value="1"/>
</dbReference>
<dbReference type="InterPro" id="IPR039421">
    <property type="entry name" value="Type_1_exporter"/>
</dbReference>
<feature type="domain" description="ABC transporter" evidence="12">
    <location>
        <begin position="334"/>
        <end position="546"/>
    </location>
</feature>
<dbReference type="GO" id="GO:0034775">
    <property type="term" value="P:glutathione transmembrane transport"/>
    <property type="evidence" value="ECO:0007669"/>
    <property type="project" value="InterPro"/>
</dbReference>
<dbReference type="AlphaFoldDB" id="A0A7D6E334"/>
<evidence type="ECO:0000256" key="7">
    <source>
        <dbReference type="ARBA" id="ARBA00022967"/>
    </source>
</evidence>
<dbReference type="SMART" id="SM00382">
    <property type="entry name" value="AAA"/>
    <property type="match status" value="1"/>
</dbReference>
<dbReference type="GO" id="GO:0016887">
    <property type="term" value="F:ATP hydrolysis activity"/>
    <property type="evidence" value="ECO:0007669"/>
    <property type="project" value="InterPro"/>
</dbReference>
<dbReference type="GO" id="GO:0034040">
    <property type="term" value="F:ATPase-coupled lipid transmembrane transporter activity"/>
    <property type="evidence" value="ECO:0007669"/>
    <property type="project" value="TreeGrafter"/>
</dbReference>
<comment type="similarity">
    <text evidence="10">Belongs to the ABC transporter superfamily. Siderophore-Fe(3+) uptake transporter (SIUT) (TC 3.A.1.21) family.</text>
</comment>
<dbReference type="InterPro" id="IPR003593">
    <property type="entry name" value="AAA+_ATPase"/>
</dbReference>
<evidence type="ECO:0000259" key="13">
    <source>
        <dbReference type="PROSITE" id="PS50929"/>
    </source>
</evidence>
<dbReference type="GO" id="GO:0005886">
    <property type="term" value="C:plasma membrane"/>
    <property type="evidence" value="ECO:0007669"/>
    <property type="project" value="UniProtKB-SubCell"/>
</dbReference>
<dbReference type="InterPro" id="IPR036640">
    <property type="entry name" value="ABC1_TM_sf"/>
</dbReference>
<dbReference type="NCBIfam" id="TIGR02868">
    <property type="entry name" value="CydC"/>
    <property type="match status" value="1"/>
</dbReference>
<proteinExistence type="inferred from homology"/>
<evidence type="ECO:0000256" key="8">
    <source>
        <dbReference type="ARBA" id="ARBA00022989"/>
    </source>
</evidence>
<keyword evidence="7" id="KW-1278">Translocase</keyword>
<keyword evidence="2" id="KW-0813">Transport</keyword>
<dbReference type="PROSITE" id="PS50893">
    <property type="entry name" value="ABC_TRANSPORTER_2"/>
    <property type="match status" value="1"/>
</dbReference>
<evidence type="ECO:0000256" key="2">
    <source>
        <dbReference type="ARBA" id="ARBA00022448"/>
    </source>
</evidence>
<evidence type="ECO:0000313" key="15">
    <source>
        <dbReference type="Proteomes" id="UP000510682"/>
    </source>
</evidence>
<keyword evidence="4 11" id="KW-0812">Transmembrane</keyword>
<dbReference type="PANTHER" id="PTHR24221:SF654">
    <property type="entry name" value="ATP-BINDING CASSETTE SUB-FAMILY B MEMBER 6"/>
    <property type="match status" value="1"/>
</dbReference>
<dbReference type="Pfam" id="PF00005">
    <property type="entry name" value="ABC_tran"/>
    <property type="match status" value="1"/>
</dbReference>
<feature type="transmembrane region" description="Helical" evidence="11">
    <location>
        <begin position="136"/>
        <end position="157"/>
    </location>
</feature>
<name>A0A7D6E334_9MYCO</name>
<keyword evidence="5" id="KW-0547">Nucleotide-binding</keyword>
<dbReference type="SUPFAM" id="SSF90123">
    <property type="entry name" value="ABC transporter transmembrane region"/>
    <property type="match status" value="1"/>
</dbReference>
<dbReference type="InterPro" id="IPR011527">
    <property type="entry name" value="ABC1_TM_dom"/>
</dbReference>